<dbReference type="InterPro" id="IPR042099">
    <property type="entry name" value="ANL_N_sf"/>
</dbReference>
<dbReference type="SUPFAM" id="SSF56801">
    <property type="entry name" value="Acetyl-CoA synthetase-like"/>
    <property type="match status" value="1"/>
</dbReference>
<keyword evidence="1" id="KW-0436">Ligase</keyword>
<dbReference type="AlphaFoldDB" id="A0A0P0UT08"/>
<dbReference type="GO" id="GO:0016874">
    <property type="term" value="F:ligase activity"/>
    <property type="evidence" value="ECO:0007669"/>
    <property type="project" value="UniProtKB-KW"/>
</dbReference>
<dbReference type="KEGG" id="ebh:BSEPE_1345"/>
<dbReference type="InterPro" id="IPR020845">
    <property type="entry name" value="AMP-binding_CS"/>
</dbReference>
<sequence length="438" mass="48920">MNKTFKLLNDFNENAVAIYQGRKIFKEEFLFHIELTRATLSSGKYMINLCENKYHFLVTFSACVALGKVSLFPNSKATKEIGRLSELYSDSDIINDEDVAHLYSGDCHNEKDMAKNFDIDAQQIVAVLFTSGTTGKPKENPKTWGQLNESSIRVSQRLWPMGIAGKCVVASVPPQHMFGFETSIIFPLTLGVTMHDAHPFYPLDIQQTVLETLEPKIVITTPLHLKACTGLIEGWRNIDLIISATAPLSNEIAYKTEQILGAKVFEIYGCSESGAIATRQTSKHKQWELLENYNIQETENGALLNAIGYDDLIKLSDKIKVINNRFFYLLGRSNDLIKIGGKRESLAGLSCKLKGIGGVSDGVFFIPKEDSNCRIRLAALVVSKTLTNKQIIQKLSEAVDSVFLPRPLKIVDKLPYNELGKLPLDDLIKTMNILPLEK</sequence>
<protein>
    <recommendedName>
        <fullName evidence="2">AMP-dependent synthetase/ligase domain-containing protein</fullName>
    </recommendedName>
</protein>
<dbReference type="Pfam" id="PF00501">
    <property type="entry name" value="AMP-binding"/>
    <property type="match status" value="1"/>
</dbReference>
<evidence type="ECO:0000313" key="4">
    <source>
        <dbReference type="Proteomes" id="UP000067399"/>
    </source>
</evidence>
<dbReference type="STRING" id="1303921.BSEPE_1345"/>
<dbReference type="RefSeq" id="WP_066045424.1">
    <property type="nucleotide sequence ID" value="NZ_AP013042.1"/>
</dbReference>
<reference evidence="3 4" key="2">
    <citation type="journal article" date="2016" name="ISME J.">
        <title>Heterogeneous composition of key metabolic gene clusters in a vent mussel symbiont population.</title>
        <authorList>
            <person name="Ikuta T."/>
            <person name="Takaki Y."/>
            <person name="Nagai Y."/>
            <person name="Shimamura S."/>
            <person name="Tsuda M."/>
            <person name="Kawagucci S."/>
            <person name="Aoki Y."/>
            <person name="Inoue K."/>
            <person name="Teruya M."/>
            <person name="Satou K."/>
            <person name="Teruya K."/>
            <person name="Shimoji M."/>
            <person name="Tamotsu H."/>
            <person name="Hirano T."/>
            <person name="Maruyama T."/>
            <person name="Yoshida T."/>
        </authorList>
    </citation>
    <scope>NUCLEOTIDE SEQUENCE [LARGE SCALE GENOMIC DNA]</scope>
    <source>
        <strain evidence="3 4">Myojin Knoll</strain>
    </source>
</reference>
<organism evidence="3 4">
    <name type="scientific">endosymbiont of Bathymodiolus septemdierum str. Myojin knoll</name>
    <dbReference type="NCBI Taxonomy" id="1303921"/>
    <lineage>
        <taxon>Bacteria</taxon>
        <taxon>Pseudomonadati</taxon>
        <taxon>Pseudomonadota</taxon>
        <taxon>Gammaproteobacteria</taxon>
        <taxon>sulfur-oxidizing symbionts</taxon>
    </lineage>
</organism>
<dbReference type="InterPro" id="IPR000873">
    <property type="entry name" value="AMP-dep_synth/lig_dom"/>
</dbReference>
<evidence type="ECO:0000256" key="1">
    <source>
        <dbReference type="ARBA" id="ARBA00022598"/>
    </source>
</evidence>
<dbReference type="PROSITE" id="PS00455">
    <property type="entry name" value="AMP_BINDING"/>
    <property type="match status" value="1"/>
</dbReference>
<proteinExistence type="predicted"/>
<dbReference type="Gene3D" id="3.30.300.30">
    <property type="match status" value="1"/>
</dbReference>
<evidence type="ECO:0000313" key="3">
    <source>
        <dbReference type="EMBL" id="BAS68328.1"/>
    </source>
</evidence>
<dbReference type="OrthoDB" id="9787658at2"/>
<dbReference type="Gene3D" id="3.40.50.12780">
    <property type="entry name" value="N-terminal domain of ligase-like"/>
    <property type="match status" value="1"/>
</dbReference>
<reference evidence="3 4" key="1">
    <citation type="journal article" date="2000" name="Mar. Ecol. Prog. Ser.">
        <title>Phylogenetic characterization of endosymbionts in three hydrothermal vent mussels: influence on host distributions.</title>
        <authorList>
            <person name="Fujiwara Y."/>
            <person name="Takai K."/>
            <person name="Uematsu K."/>
            <person name="Tsuchida S."/>
            <person name="Hunt J.C."/>
            <person name="Hashimoto J."/>
        </authorList>
    </citation>
    <scope>NUCLEOTIDE SEQUENCE [LARGE SCALE GENOMIC DNA]</scope>
    <source>
        <strain evidence="3 4">Myojin Knoll</strain>
    </source>
</reference>
<name>A0A0P0UT08_9GAMM</name>
<dbReference type="PANTHER" id="PTHR43767:SF8">
    <property type="entry name" value="LONG-CHAIN-FATTY-ACID--COA LIGASE"/>
    <property type="match status" value="1"/>
</dbReference>
<evidence type="ECO:0000259" key="2">
    <source>
        <dbReference type="Pfam" id="PF00501"/>
    </source>
</evidence>
<dbReference type="EMBL" id="AP013042">
    <property type="protein sequence ID" value="BAS68328.1"/>
    <property type="molecule type" value="Genomic_DNA"/>
</dbReference>
<feature type="domain" description="AMP-dependent synthetase/ligase" evidence="2">
    <location>
        <begin position="104"/>
        <end position="284"/>
    </location>
</feature>
<accession>A0A0P0UT08</accession>
<keyword evidence="4" id="KW-1185">Reference proteome</keyword>
<gene>
    <name evidence="3" type="ORF">BSEPE_1345</name>
</gene>
<dbReference type="InterPro" id="IPR045851">
    <property type="entry name" value="AMP-bd_C_sf"/>
</dbReference>
<dbReference type="InterPro" id="IPR050237">
    <property type="entry name" value="ATP-dep_AMP-bd_enzyme"/>
</dbReference>
<dbReference type="Proteomes" id="UP000067399">
    <property type="component" value="Chromosome"/>
</dbReference>
<dbReference type="PANTHER" id="PTHR43767">
    <property type="entry name" value="LONG-CHAIN-FATTY-ACID--COA LIGASE"/>
    <property type="match status" value="1"/>
</dbReference>